<organism evidence="1 2">
    <name type="scientific">Molorchus minor</name>
    <dbReference type="NCBI Taxonomy" id="1323400"/>
    <lineage>
        <taxon>Eukaryota</taxon>
        <taxon>Metazoa</taxon>
        <taxon>Ecdysozoa</taxon>
        <taxon>Arthropoda</taxon>
        <taxon>Hexapoda</taxon>
        <taxon>Insecta</taxon>
        <taxon>Pterygota</taxon>
        <taxon>Neoptera</taxon>
        <taxon>Endopterygota</taxon>
        <taxon>Coleoptera</taxon>
        <taxon>Polyphaga</taxon>
        <taxon>Cucujiformia</taxon>
        <taxon>Chrysomeloidea</taxon>
        <taxon>Cerambycidae</taxon>
        <taxon>Lamiinae</taxon>
        <taxon>Monochamini</taxon>
        <taxon>Molorchus</taxon>
    </lineage>
</organism>
<accession>A0ABQ9J753</accession>
<dbReference type="EMBL" id="JAPWTJ010001165">
    <property type="protein sequence ID" value="KAJ8973464.1"/>
    <property type="molecule type" value="Genomic_DNA"/>
</dbReference>
<comment type="caution">
    <text evidence="1">The sequence shown here is derived from an EMBL/GenBank/DDBJ whole genome shotgun (WGS) entry which is preliminary data.</text>
</comment>
<evidence type="ECO:0000313" key="2">
    <source>
        <dbReference type="Proteomes" id="UP001162164"/>
    </source>
</evidence>
<gene>
    <name evidence="1" type="ORF">NQ317_013458</name>
</gene>
<protein>
    <submittedName>
        <fullName evidence="1">Uncharacterized protein</fullName>
    </submittedName>
</protein>
<evidence type="ECO:0000313" key="1">
    <source>
        <dbReference type="EMBL" id="KAJ8973464.1"/>
    </source>
</evidence>
<sequence>MQRIDERPYLRGCLILDASSTIIGGKGWSLVKDLGLVLNNRFVKLRMVANGQQVESAGECEIPFCVREKVRNPGLTSQREWYFSNQPICLDVADHIRSKTVLTSMQEVRLQALIQRNQSLMGEELGCTSLTEHTIVTKSPPY</sequence>
<reference evidence="1" key="1">
    <citation type="journal article" date="2023" name="Insect Mol. Biol.">
        <title>Genome sequencing provides insights into the evolution of gene families encoding plant cell wall-degrading enzymes in longhorned beetles.</title>
        <authorList>
            <person name="Shin N.R."/>
            <person name="Okamura Y."/>
            <person name="Kirsch R."/>
            <person name="Pauchet Y."/>
        </authorList>
    </citation>
    <scope>NUCLEOTIDE SEQUENCE</scope>
    <source>
        <strain evidence="1">MMC_N1</strain>
    </source>
</reference>
<dbReference type="Proteomes" id="UP001162164">
    <property type="component" value="Unassembled WGS sequence"/>
</dbReference>
<keyword evidence="2" id="KW-1185">Reference proteome</keyword>
<name>A0ABQ9J753_9CUCU</name>
<proteinExistence type="predicted"/>